<evidence type="ECO:0000256" key="4">
    <source>
        <dbReference type="ARBA" id="ARBA00022475"/>
    </source>
</evidence>
<reference evidence="13 14" key="1">
    <citation type="journal article" date="2014" name="Genome Announc.">
        <title>Complete Genome Sequence of Amino Acid-Utilizing Eubacterium acidaminophilum al-2 (DSM 3953).</title>
        <authorList>
            <person name="Poehlein A."/>
            <person name="Andreesen J.R."/>
            <person name="Daniel R."/>
        </authorList>
    </citation>
    <scope>NUCLEOTIDE SEQUENCE [LARGE SCALE GENOMIC DNA]</scope>
    <source>
        <strain evidence="13 14">DSM 3953</strain>
    </source>
</reference>
<dbReference type="Gene3D" id="3.90.1310.10">
    <property type="entry name" value="Penicillin-binding protein 2a (Domain 2)"/>
    <property type="match status" value="2"/>
</dbReference>
<keyword evidence="8" id="KW-1133">Transmembrane helix</keyword>
<evidence type="ECO:0000256" key="10">
    <source>
        <dbReference type="ARBA" id="ARBA00023316"/>
    </source>
</evidence>
<dbReference type="InterPro" id="IPR005311">
    <property type="entry name" value="PBP_dimer"/>
</dbReference>
<dbReference type="GO" id="GO:0071972">
    <property type="term" value="F:peptidoglycan L,D-transpeptidase activity"/>
    <property type="evidence" value="ECO:0007669"/>
    <property type="project" value="TreeGrafter"/>
</dbReference>
<keyword evidence="7" id="KW-0573">Peptidoglycan synthesis</keyword>
<feature type="domain" description="Penicillin-binding protein dimerisation" evidence="12">
    <location>
        <begin position="52"/>
        <end position="364"/>
    </location>
</feature>
<keyword evidence="4" id="KW-1003">Cell membrane</keyword>
<dbReference type="InterPro" id="IPR050515">
    <property type="entry name" value="Beta-lactam/transpept"/>
</dbReference>
<evidence type="ECO:0000256" key="3">
    <source>
        <dbReference type="ARBA" id="ARBA00007171"/>
    </source>
</evidence>
<dbReference type="GO" id="GO:0008360">
    <property type="term" value="P:regulation of cell shape"/>
    <property type="evidence" value="ECO:0007669"/>
    <property type="project" value="UniProtKB-KW"/>
</dbReference>
<dbReference type="Pfam" id="PF03717">
    <property type="entry name" value="PBP_dimer"/>
    <property type="match status" value="1"/>
</dbReference>
<dbReference type="InterPro" id="IPR001460">
    <property type="entry name" value="PCN-bd_Tpept"/>
</dbReference>
<keyword evidence="5" id="KW-0812">Transmembrane</keyword>
<dbReference type="SUPFAM" id="SSF56601">
    <property type="entry name" value="beta-lactamase/transpeptidase-like"/>
    <property type="match status" value="2"/>
</dbReference>
<feature type="domain" description="Penicillin-binding protein transpeptidase" evidence="11">
    <location>
        <begin position="426"/>
        <end position="607"/>
    </location>
</feature>
<dbReference type="STRING" id="1286171.EAL2_c11530"/>
<proteinExistence type="inferred from homology"/>
<evidence type="ECO:0000256" key="7">
    <source>
        <dbReference type="ARBA" id="ARBA00022984"/>
    </source>
</evidence>
<evidence type="ECO:0000256" key="9">
    <source>
        <dbReference type="ARBA" id="ARBA00023136"/>
    </source>
</evidence>
<dbReference type="OrthoDB" id="9757901at2"/>
<dbReference type="PANTHER" id="PTHR30627:SF2">
    <property type="entry name" value="PEPTIDOGLYCAN D,D-TRANSPEPTIDASE MRDA"/>
    <property type="match status" value="1"/>
</dbReference>
<accession>W8T3V5</accession>
<dbReference type="KEGG" id="eac:EAL2_c11530"/>
<evidence type="ECO:0000313" key="14">
    <source>
        <dbReference type="Proteomes" id="UP000019591"/>
    </source>
</evidence>
<dbReference type="InterPro" id="IPR036138">
    <property type="entry name" value="PBP_dimer_sf"/>
</dbReference>
<name>W8T3V5_PEPAC</name>
<keyword evidence="9" id="KW-0472">Membrane</keyword>
<evidence type="ECO:0000256" key="1">
    <source>
        <dbReference type="ARBA" id="ARBA00004167"/>
    </source>
</evidence>
<dbReference type="AlphaFoldDB" id="W8T3V5"/>
<dbReference type="HOGENOM" id="CLU_009289_1_1_9"/>
<evidence type="ECO:0000313" key="13">
    <source>
        <dbReference type="EMBL" id="AHM56449.1"/>
    </source>
</evidence>
<organism evidence="13 14">
    <name type="scientific">Peptoclostridium acidaminophilum DSM 3953</name>
    <dbReference type="NCBI Taxonomy" id="1286171"/>
    <lineage>
        <taxon>Bacteria</taxon>
        <taxon>Bacillati</taxon>
        <taxon>Bacillota</taxon>
        <taxon>Clostridia</taxon>
        <taxon>Peptostreptococcales</taxon>
        <taxon>Peptoclostridiaceae</taxon>
        <taxon>Peptoclostridium</taxon>
    </lineage>
</organism>
<dbReference type="SUPFAM" id="SSF56519">
    <property type="entry name" value="Penicillin binding protein dimerisation domain"/>
    <property type="match status" value="1"/>
</dbReference>
<comment type="subcellular location">
    <subcellularLocation>
        <location evidence="2">Cell membrane</location>
    </subcellularLocation>
    <subcellularLocation>
        <location evidence="1">Membrane</location>
        <topology evidence="1">Single-pass membrane protein</topology>
    </subcellularLocation>
</comment>
<keyword evidence="10" id="KW-0961">Cell wall biogenesis/degradation</keyword>
<evidence type="ECO:0000256" key="8">
    <source>
        <dbReference type="ARBA" id="ARBA00022989"/>
    </source>
</evidence>
<dbReference type="EMBL" id="CP007452">
    <property type="protein sequence ID" value="AHM56449.1"/>
    <property type="molecule type" value="Genomic_DNA"/>
</dbReference>
<dbReference type="GO" id="GO:0009252">
    <property type="term" value="P:peptidoglycan biosynthetic process"/>
    <property type="evidence" value="ECO:0007669"/>
    <property type="project" value="UniProtKB-KW"/>
</dbReference>
<keyword evidence="6" id="KW-0133">Cell shape</keyword>
<keyword evidence="14" id="KW-1185">Reference proteome</keyword>
<dbReference type="eggNOG" id="COG0768">
    <property type="taxonomic scope" value="Bacteria"/>
</dbReference>
<protein>
    <submittedName>
        <fullName evidence="13">Penicillin-binding protein 2</fullName>
    </submittedName>
</protein>
<dbReference type="GO" id="GO:0071555">
    <property type="term" value="P:cell wall organization"/>
    <property type="evidence" value="ECO:0007669"/>
    <property type="project" value="UniProtKB-KW"/>
</dbReference>
<feature type="domain" description="Penicillin-binding protein transpeptidase" evidence="11">
    <location>
        <begin position="688"/>
        <end position="800"/>
    </location>
</feature>
<dbReference type="GO" id="GO:0005886">
    <property type="term" value="C:plasma membrane"/>
    <property type="evidence" value="ECO:0007669"/>
    <property type="project" value="UniProtKB-SubCell"/>
</dbReference>
<comment type="similarity">
    <text evidence="3">Belongs to the transpeptidase family.</text>
</comment>
<dbReference type="RefSeq" id="WP_051489091.1">
    <property type="nucleotide sequence ID" value="NZ_CP007452.1"/>
</dbReference>
<evidence type="ECO:0000259" key="12">
    <source>
        <dbReference type="Pfam" id="PF03717"/>
    </source>
</evidence>
<dbReference type="InterPro" id="IPR012338">
    <property type="entry name" value="Beta-lactam/transpept-like"/>
</dbReference>
<evidence type="ECO:0000259" key="11">
    <source>
        <dbReference type="Pfam" id="PF00905"/>
    </source>
</evidence>
<dbReference type="Pfam" id="PF00905">
    <property type="entry name" value="Transpeptidase"/>
    <property type="match status" value="2"/>
</dbReference>
<evidence type="ECO:0000256" key="5">
    <source>
        <dbReference type="ARBA" id="ARBA00022692"/>
    </source>
</evidence>
<dbReference type="Proteomes" id="UP000019591">
    <property type="component" value="Chromosome"/>
</dbReference>
<sequence length="931" mass="104685">MMQRQRERLDILKTVLMCIFAALILRLSFMTVIKGEDYFKQAQDKVFRKITVQAPRGEIKDRYGRLIAGNRPSFTVQISKNEVVKDNMNSIALGIIGILEKNGDKYADEFPIVLENGRFSFIYDKKIRDWKEENGIPKSYNAKDSFYYIVDSLIASGAVSPESRNIDKFELQKLLNENGYYPPIYVSKWQFAEQVRKKEWLYGYDIDTEKEKGVDAAKAFERIRKYYELPSGYSDAEARKIMIIRDLVKSKGYLQYQPVEVAYDVSQKTVAEIEEKSMELAGVSVEVKPVRYYPSGEVASHIIGYMGKISLPYEIEKYVTEKGYSQSDTIGKSGIEKQYEESLKGENGYKRVQVDAAGRLIKRLEMKEPVPGDSVYLTIDLELQKKAEESLKNVLAKIRQGGVYTSKWGSSTLRDSKRVYSKATSGAVVALDVKTGDVLAMASYPGFDPNLFATGISSEDMGKLQPENKNDTLAPRPLYNVATMTTVQPGSVFKMVTGLAGLEKGLSPKYKITDRGYIKVGNRNFGCWIWNERKGTHGPTDLYRALEVSCNYYFYSLSVGFDYGANKPLPVEMGIEDILYYAKLLGLDEKTGIQIEEVSGKVPNPSDKLKNTKLMLESTLEGKLENAFADITSKSNPSEYKQRIDTMVSWAEENPSRGEIIKRLGSLKVKEDSINEITDIMKYNYFSQAKWSTGDSFNIAIGQGENSYSPIQMANYIATLTNGGYKNNVTVVDKIESYDKLSIEKIKRESVKIPLSDPENLEHIKRGMKKVTEEGTASSTFGNFPVEVGGKTGTAQKSGRIPAVDEAQYLLSHLSSFGVGKDEVMKLADTLEKNSDEKLDRDYYLKAAIQKLNPKIKTSDINRFKDTYDNFAWFVSFAPYDKPEIAVVVLIFQGGHGGYGGPVARDVIAQYMGLETDYSQEKIDYSGGLAQ</sequence>
<gene>
    <name evidence="13" type="primary">mrdA</name>
    <name evidence="13" type="ORF">EAL2_c11530</name>
</gene>
<evidence type="ECO:0000256" key="6">
    <source>
        <dbReference type="ARBA" id="ARBA00022960"/>
    </source>
</evidence>
<dbReference type="PATRIC" id="fig|1286171.3.peg.1101"/>
<dbReference type="GO" id="GO:0008658">
    <property type="term" value="F:penicillin binding"/>
    <property type="evidence" value="ECO:0007669"/>
    <property type="project" value="InterPro"/>
</dbReference>
<evidence type="ECO:0000256" key="2">
    <source>
        <dbReference type="ARBA" id="ARBA00004236"/>
    </source>
</evidence>
<dbReference type="Gene3D" id="3.40.710.10">
    <property type="entry name" value="DD-peptidase/beta-lactamase superfamily"/>
    <property type="match status" value="1"/>
</dbReference>
<dbReference type="PANTHER" id="PTHR30627">
    <property type="entry name" value="PEPTIDOGLYCAN D,D-TRANSPEPTIDASE"/>
    <property type="match status" value="1"/>
</dbReference>